<comment type="caution">
    <text evidence="3">The sequence shown here is derived from an EMBL/GenBank/DDBJ whole genome shotgun (WGS) entry which is preliminary data.</text>
</comment>
<dbReference type="InterPro" id="IPR001466">
    <property type="entry name" value="Beta-lactam-related"/>
</dbReference>
<dbReference type="PANTHER" id="PTHR46825">
    <property type="entry name" value="D-ALANYL-D-ALANINE-CARBOXYPEPTIDASE/ENDOPEPTIDASE AMPH"/>
    <property type="match status" value="1"/>
</dbReference>
<feature type="chain" id="PRO_5040943843" evidence="1">
    <location>
        <begin position="21"/>
        <end position="359"/>
    </location>
</feature>
<dbReference type="AlphaFoldDB" id="A0A9X3MXN4"/>
<dbReference type="SUPFAM" id="SSF56601">
    <property type="entry name" value="beta-lactamase/transpeptidase-like"/>
    <property type="match status" value="1"/>
</dbReference>
<name>A0A9X3MXN4_9ACTN</name>
<evidence type="ECO:0000313" key="3">
    <source>
        <dbReference type="EMBL" id="MDA0163057.1"/>
    </source>
</evidence>
<gene>
    <name evidence="3" type="ORF">OM076_22480</name>
</gene>
<protein>
    <submittedName>
        <fullName evidence="3">Beta-lactamase family protein</fullName>
    </submittedName>
</protein>
<dbReference type="PANTHER" id="PTHR46825:SF7">
    <property type="entry name" value="D-ALANYL-D-ALANINE CARBOXYPEPTIDASE"/>
    <property type="match status" value="1"/>
</dbReference>
<dbReference type="Pfam" id="PF00144">
    <property type="entry name" value="Beta-lactamase"/>
    <property type="match status" value="1"/>
</dbReference>
<evidence type="ECO:0000256" key="1">
    <source>
        <dbReference type="SAM" id="SignalP"/>
    </source>
</evidence>
<feature type="domain" description="Beta-lactamase-related" evidence="2">
    <location>
        <begin position="27"/>
        <end position="338"/>
    </location>
</feature>
<accession>A0A9X3MXN4</accession>
<keyword evidence="1" id="KW-0732">Signal</keyword>
<dbReference type="EMBL" id="JAPDOD010000022">
    <property type="protein sequence ID" value="MDA0163057.1"/>
    <property type="molecule type" value="Genomic_DNA"/>
</dbReference>
<dbReference type="Gene3D" id="3.40.710.10">
    <property type="entry name" value="DD-peptidase/beta-lactamase superfamily"/>
    <property type="match status" value="1"/>
</dbReference>
<organism evidence="3 4">
    <name type="scientific">Solirubrobacter ginsenosidimutans</name>
    <dbReference type="NCBI Taxonomy" id="490573"/>
    <lineage>
        <taxon>Bacteria</taxon>
        <taxon>Bacillati</taxon>
        <taxon>Actinomycetota</taxon>
        <taxon>Thermoleophilia</taxon>
        <taxon>Solirubrobacterales</taxon>
        <taxon>Solirubrobacteraceae</taxon>
        <taxon>Solirubrobacter</taxon>
    </lineage>
</organism>
<evidence type="ECO:0000259" key="2">
    <source>
        <dbReference type="Pfam" id="PF00144"/>
    </source>
</evidence>
<sequence>MKSFALALLGLACLPAASHAAGLQKDLDRLVAKGAPGAVLSVRHGDHTQQLASGLADRDAGTKMRPAHRVRIASLTKSYTATIVLGLVGEHRLALTDSVEQRLPGLVPNGSGITVRQLLNHTSGLQDFELDPAVLEPYLGGELDHRWAPRDLVKIAVAHPPLFAPGTRYSYSNTNYVLLGLIAEAVTGHSLEEELRARIFTPLRLRATSFSSAAAMPAPFAHGYRVFDQPPASDITGLNPYPWAAGAIVATAHDAARFYEALLGGRLLDRRLMREMKTTVENPGGDFKGQRYGLGLESFPTHCGVAWGHNGDIPGYLTYAFVSADGRDLAVLTVNQDAHSLPPGAGEAFYALIEKAYCG</sequence>
<keyword evidence="4" id="KW-1185">Reference proteome</keyword>
<proteinExistence type="predicted"/>
<evidence type="ECO:0000313" key="4">
    <source>
        <dbReference type="Proteomes" id="UP001149140"/>
    </source>
</evidence>
<feature type="signal peptide" evidence="1">
    <location>
        <begin position="1"/>
        <end position="20"/>
    </location>
</feature>
<dbReference type="InterPro" id="IPR012338">
    <property type="entry name" value="Beta-lactam/transpept-like"/>
</dbReference>
<dbReference type="Proteomes" id="UP001149140">
    <property type="component" value="Unassembled WGS sequence"/>
</dbReference>
<dbReference type="InterPro" id="IPR050491">
    <property type="entry name" value="AmpC-like"/>
</dbReference>
<reference evidence="3" key="1">
    <citation type="submission" date="2022-10" db="EMBL/GenBank/DDBJ databases">
        <title>The WGS of Solirubrobacter ginsenosidimutans DSM 21036.</title>
        <authorList>
            <person name="Jiang Z."/>
        </authorList>
    </citation>
    <scope>NUCLEOTIDE SEQUENCE</scope>
    <source>
        <strain evidence="3">DSM 21036</strain>
    </source>
</reference>
<dbReference type="RefSeq" id="WP_270042298.1">
    <property type="nucleotide sequence ID" value="NZ_JAPDOD010000022.1"/>
</dbReference>